<evidence type="ECO:0000256" key="1">
    <source>
        <dbReference type="ARBA" id="ARBA00022801"/>
    </source>
</evidence>
<dbReference type="PANTHER" id="PTHR30337">
    <property type="entry name" value="COMPONENT OF ATP-DEPENDENT DSDNA EXONUCLEASE"/>
    <property type="match status" value="1"/>
</dbReference>
<dbReference type="KEGG" id="bpro:PMF13cell1_00060"/>
<reference evidence="3 4" key="1">
    <citation type="submission" date="2019-01" db="EMBL/GenBank/DDBJ databases">
        <title>PMF-metabolizing Aryl O-demethylase.</title>
        <authorList>
            <person name="Kim M."/>
        </authorList>
    </citation>
    <scope>NUCLEOTIDE SEQUENCE [LARGE SCALE GENOMIC DNA]</scope>
    <source>
        <strain evidence="3 4">PMF1</strain>
    </source>
</reference>
<dbReference type="Pfam" id="PF00149">
    <property type="entry name" value="Metallophos"/>
    <property type="match status" value="1"/>
</dbReference>
<dbReference type="InterPro" id="IPR050535">
    <property type="entry name" value="DNA_Repair-Maintenance_Comp"/>
</dbReference>
<dbReference type="InterPro" id="IPR004843">
    <property type="entry name" value="Calcineurin-like_PHP"/>
</dbReference>
<dbReference type="SUPFAM" id="SSF56300">
    <property type="entry name" value="Metallo-dependent phosphatases"/>
    <property type="match status" value="1"/>
</dbReference>
<protein>
    <submittedName>
        <fullName evidence="3">Putative metallophosphoesterase YhaO</fullName>
    </submittedName>
</protein>
<proteinExistence type="predicted"/>
<dbReference type="GO" id="GO:0016787">
    <property type="term" value="F:hydrolase activity"/>
    <property type="evidence" value="ECO:0007669"/>
    <property type="project" value="UniProtKB-KW"/>
</dbReference>
<keyword evidence="1" id="KW-0378">Hydrolase</keyword>
<dbReference type="AlphaFoldDB" id="A0A4P6LRU9"/>
<accession>A0A4P6LRU9</accession>
<sequence length="351" mass="40353">MKFFHAADIHLGAEPDKGFPWSKERGQEIWDSFRRVIRQAGEEKAGLFLIAGDLFHRQPLMKELKEVNYLFSTIPDTKVVLIAGNHDYLKRESYYLRFPWAENVFCLWGDQEPCVEFPDLGTAVYGISYDRKEITDPLYHHIRPQRRQPLEILLAHGGDRTHIPFDRSVLEQAGFSYVALGHIHKPETLVKDKIAYAGALEPIDKNDLGPHGYIKGVWVNGAIRTEFIPAASRSYILLSVRVKESTTQFSLEQALARLMEEKGGKNLYRILIKGEHAMGTEFDTERIMKLGNVREVIDQSHTVYDKESLMRRYRGSLIETYVKRFSGEELSAREEKAFAYGIEALMASREE</sequence>
<dbReference type="Proteomes" id="UP000289794">
    <property type="component" value="Chromosome"/>
</dbReference>
<dbReference type="Gene3D" id="3.60.21.10">
    <property type="match status" value="1"/>
</dbReference>
<feature type="domain" description="Calcineurin-like phosphoesterase" evidence="2">
    <location>
        <begin position="1"/>
        <end position="186"/>
    </location>
</feature>
<gene>
    <name evidence="3" type="primary">yhaO</name>
    <name evidence="3" type="ORF">PMF13cell1_00060</name>
</gene>
<dbReference type="RefSeq" id="WP_130179468.1">
    <property type="nucleotide sequence ID" value="NZ_CP035945.1"/>
</dbReference>
<evidence type="ECO:0000313" key="4">
    <source>
        <dbReference type="Proteomes" id="UP000289794"/>
    </source>
</evidence>
<dbReference type="CDD" id="cd00840">
    <property type="entry name" value="MPP_Mre11_N"/>
    <property type="match status" value="1"/>
</dbReference>
<name>A0A4P6LRU9_9FIRM</name>
<dbReference type="InterPro" id="IPR041796">
    <property type="entry name" value="Mre11_N"/>
</dbReference>
<evidence type="ECO:0000259" key="2">
    <source>
        <dbReference type="Pfam" id="PF00149"/>
    </source>
</evidence>
<evidence type="ECO:0000313" key="3">
    <source>
        <dbReference type="EMBL" id="QBE94569.1"/>
    </source>
</evidence>
<organism evidence="3 4">
    <name type="scientific">Blautia producta</name>
    <dbReference type="NCBI Taxonomy" id="33035"/>
    <lineage>
        <taxon>Bacteria</taxon>
        <taxon>Bacillati</taxon>
        <taxon>Bacillota</taxon>
        <taxon>Clostridia</taxon>
        <taxon>Lachnospirales</taxon>
        <taxon>Lachnospiraceae</taxon>
        <taxon>Blautia</taxon>
    </lineage>
</organism>
<dbReference type="InterPro" id="IPR029052">
    <property type="entry name" value="Metallo-depent_PP-like"/>
</dbReference>
<dbReference type="EMBL" id="CP035945">
    <property type="protein sequence ID" value="QBE94569.1"/>
    <property type="molecule type" value="Genomic_DNA"/>
</dbReference>